<reference evidence="2" key="1">
    <citation type="submission" date="2016-11" db="UniProtKB">
        <authorList>
            <consortium name="WormBaseParasite"/>
        </authorList>
    </citation>
    <scope>IDENTIFICATION</scope>
    <source>
        <strain evidence="2">KR3021</strain>
    </source>
</reference>
<name>A0AC35UIH9_9BILA</name>
<dbReference type="WBParaSite" id="RSKR_0001178800.1">
    <property type="protein sequence ID" value="RSKR_0001178800.1"/>
    <property type="gene ID" value="RSKR_0001178800"/>
</dbReference>
<proteinExistence type="predicted"/>
<organism evidence="1 2">
    <name type="scientific">Rhabditophanes sp. KR3021</name>
    <dbReference type="NCBI Taxonomy" id="114890"/>
    <lineage>
        <taxon>Eukaryota</taxon>
        <taxon>Metazoa</taxon>
        <taxon>Ecdysozoa</taxon>
        <taxon>Nematoda</taxon>
        <taxon>Chromadorea</taxon>
        <taxon>Rhabditida</taxon>
        <taxon>Tylenchina</taxon>
        <taxon>Panagrolaimomorpha</taxon>
        <taxon>Strongyloidoidea</taxon>
        <taxon>Alloionematidae</taxon>
        <taxon>Rhabditophanes</taxon>
    </lineage>
</organism>
<accession>A0AC35UIH9</accession>
<evidence type="ECO:0000313" key="1">
    <source>
        <dbReference type="Proteomes" id="UP000095286"/>
    </source>
</evidence>
<sequence>MKTCSFFIIALSVLCVLFIEINCGRDFYKILKVAKNVDTSQIKKAYRTLAKELHPDRNQDDPTANEKFQDLGAAYEVLNNKEKRQIYDRHGEEGLSNHGQQQNSSPFDLFDDFFGNGQQEEVRRGQDVCMPLSVTLEEAYNGAIISIERVKSVYVKTGGKRKCNCHHEMQMISSSPGRYEMRQVKKCDECDNVKLVTETVKYDVEIEAGIEDGTEMIQYGEGEPDTDGESGDLKFIIRIQKHTVFERKGMDLYSNITISLEQALNGFEMRIPHLDGHFVDVSRKKVTWQTASIRKQGEGFPSVNYKSTKGLLYLTFDVKFPRGLLSEETKQIITSILHEKHEPLLYNGL</sequence>
<protein>
    <submittedName>
        <fullName evidence="2">J domain-containing protein</fullName>
    </submittedName>
</protein>
<dbReference type="Proteomes" id="UP000095286">
    <property type="component" value="Unplaced"/>
</dbReference>
<evidence type="ECO:0000313" key="2">
    <source>
        <dbReference type="WBParaSite" id="RSKR_0001178800.1"/>
    </source>
</evidence>